<organism evidence="10">
    <name type="scientific">freshwater metagenome</name>
    <dbReference type="NCBI Taxonomy" id="449393"/>
    <lineage>
        <taxon>unclassified sequences</taxon>
        <taxon>metagenomes</taxon>
        <taxon>ecological metagenomes</taxon>
    </lineage>
</organism>
<dbReference type="GO" id="GO:0008610">
    <property type="term" value="P:lipid biosynthetic process"/>
    <property type="evidence" value="ECO:0007669"/>
    <property type="project" value="UniProtKB-ARBA"/>
</dbReference>
<feature type="transmembrane region" description="Helical" evidence="8">
    <location>
        <begin position="365"/>
        <end position="385"/>
    </location>
</feature>
<dbReference type="AlphaFoldDB" id="A0A6J7LBF6"/>
<keyword evidence="2" id="KW-1003">Cell membrane</keyword>
<feature type="transmembrane region" description="Helical" evidence="8">
    <location>
        <begin position="172"/>
        <end position="201"/>
    </location>
</feature>
<dbReference type="InterPro" id="IPR050297">
    <property type="entry name" value="LipidA_mod_glycosyltrf_83"/>
</dbReference>
<dbReference type="InterPro" id="IPR038731">
    <property type="entry name" value="RgtA/B/C-like"/>
</dbReference>
<keyword evidence="4" id="KW-0808">Transferase</keyword>
<evidence type="ECO:0000313" key="10">
    <source>
        <dbReference type="EMBL" id="CAB4965606.1"/>
    </source>
</evidence>
<keyword evidence="5 8" id="KW-0812">Transmembrane</keyword>
<feature type="transmembrane region" description="Helical" evidence="8">
    <location>
        <begin position="282"/>
        <end position="306"/>
    </location>
</feature>
<reference evidence="10" key="1">
    <citation type="submission" date="2020-05" db="EMBL/GenBank/DDBJ databases">
        <authorList>
            <person name="Chiriac C."/>
            <person name="Salcher M."/>
            <person name="Ghai R."/>
            <person name="Kavagutti S V."/>
        </authorList>
    </citation>
    <scope>NUCLEOTIDE SEQUENCE</scope>
</reference>
<evidence type="ECO:0000256" key="1">
    <source>
        <dbReference type="ARBA" id="ARBA00004651"/>
    </source>
</evidence>
<evidence type="ECO:0000256" key="4">
    <source>
        <dbReference type="ARBA" id="ARBA00022679"/>
    </source>
</evidence>
<protein>
    <submittedName>
        <fullName evidence="10">Unannotated protein</fullName>
    </submittedName>
</protein>
<evidence type="ECO:0000256" key="7">
    <source>
        <dbReference type="ARBA" id="ARBA00023136"/>
    </source>
</evidence>
<comment type="subcellular location">
    <subcellularLocation>
        <location evidence="1">Cell membrane</location>
        <topology evidence="1">Multi-pass membrane protein</topology>
    </subcellularLocation>
</comment>
<dbReference type="PANTHER" id="PTHR33908">
    <property type="entry name" value="MANNOSYLTRANSFERASE YKCB-RELATED"/>
    <property type="match status" value="1"/>
</dbReference>
<evidence type="ECO:0000256" key="2">
    <source>
        <dbReference type="ARBA" id="ARBA00022475"/>
    </source>
</evidence>
<accession>A0A6J7LBF6</accession>
<gene>
    <name evidence="10" type="ORF">UFOPK3772_02682</name>
</gene>
<evidence type="ECO:0000256" key="3">
    <source>
        <dbReference type="ARBA" id="ARBA00022676"/>
    </source>
</evidence>
<dbReference type="EMBL" id="CAFBNE010000112">
    <property type="protein sequence ID" value="CAB4965606.1"/>
    <property type="molecule type" value="Genomic_DNA"/>
</dbReference>
<name>A0A6J7LBF6_9ZZZZ</name>
<evidence type="ECO:0000256" key="8">
    <source>
        <dbReference type="SAM" id="Phobius"/>
    </source>
</evidence>
<evidence type="ECO:0000256" key="6">
    <source>
        <dbReference type="ARBA" id="ARBA00022989"/>
    </source>
</evidence>
<keyword evidence="7 8" id="KW-0472">Membrane</keyword>
<sequence length="528" mass="55985">MPSSLGFADEVSLLSSKHAPRWVLCGYLIIYGLIQFLLGYRSGFRPAENDFLGNLNIANGIDFGAIETVHNGFFAAGLPVMLTVIPDNAVFWVTGVISLLGGLAALVATYVVTGRLAGRWWGLAAVVLLSANPLFFDYCASPGPDLIAVGLTTVALAVYACEALRKAPPRPMVLLLAGLIFGAAGLFRAHALVLAGGLLLWTLLQQHERVRMLAFAGLGVVIGILPQIVINLLGGFGPLEADTGFYVYESTLGMDWYTTGAIPRELFDNPLRVVIDHPLQFLSAYVMALTNYVIPIALLVLATLLARSRPARLVLMSILASTVAFALAVSVASSPRGPLPILPQAAIGFAVVLAWTFTRTSAAPLLWQRIAVIGVLVAAVIWPQMREIALATAAKQQAASERAAVEAAVLAGGRVTEASQVLTDDFFLYFTGIPGNVPDRIGGWENISLNGRQPHIDVSLASIHDFYCDARSRGINTVLWKPAPMAALHPGLDAALSGVSSSPLLVNAAGIGPYVVTELPYVEGECAP</sequence>
<feature type="domain" description="Glycosyltransferase RgtA/B/C/D-like" evidence="9">
    <location>
        <begin position="90"/>
        <end position="222"/>
    </location>
</feature>
<feature type="transmembrane region" description="Helical" evidence="8">
    <location>
        <begin position="20"/>
        <end position="40"/>
    </location>
</feature>
<proteinExistence type="predicted"/>
<dbReference type="GO" id="GO:0016763">
    <property type="term" value="F:pentosyltransferase activity"/>
    <property type="evidence" value="ECO:0007669"/>
    <property type="project" value="TreeGrafter"/>
</dbReference>
<keyword evidence="6 8" id="KW-1133">Transmembrane helix</keyword>
<feature type="transmembrane region" description="Helical" evidence="8">
    <location>
        <begin position="118"/>
        <end position="136"/>
    </location>
</feature>
<dbReference type="GO" id="GO:0005886">
    <property type="term" value="C:plasma membrane"/>
    <property type="evidence" value="ECO:0007669"/>
    <property type="project" value="UniProtKB-SubCell"/>
</dbReference>
<dbReference type="Pfam" id="PF13231">
    <property type="entry name" value="PMT_2"/>
    <property type="match status" value="1"/>
</dbReference>
<dbReference type="PANTHER" id="PTHR33908:SF11">
    <property type="entry name" value="MEMBRANE PROTEIN"/>
    <property type="match status" value="1"/>
</dbReference>
<feature type="transmembrane region" description="Helical" evidence="8">
    <location>
        <begin position="339"/>
        <end position="358"/>
    </location>
</feature>
<evidence type="ECO:0000256" key="5">
    <source>
        <dbReference type="ARBA" id="ARBA00022692"/>
    </source>
</evidence>
<feature type="transmembrane region" description="Helical" evidence="8">
    <location>
        <begin position="213"/>
        <end position="236"/>
    </location>
</feature>
<evidence type="ECO:0000259" key="9">
    <source>
        <dbReference type="Pfam" id="PF13231"/>
    </source>
</evidence>
<feature type="transmembrane region" description="Helical" evidence="8">
    <location>
        <begin position="313"/>
        <end position="333"/>
    </location>
</feature>
<feature type="transmembrane region" description="Helical" evidence="8">
    <location>
        <begin position="89"/>
        <end position="112"/>
    </location>
</feature>
<keyword evidence="3" id="KW-0328">Glycosyltransferase</keyword>